<gene>
    <name evidence="9" type="ORF">CDEB00056_LOCUS1583</name>
</gene>
<evidence type="ECO:0000256" key="4">
    <source>
        <dbReference type="ARBA" id="ARBA00022827"/>
    </source>
</evidence>
<feature type="domain" description="Acyl-CoA oxidase/dehydrogenase middle" evidence="8">
    <location>
        <begin position="153"/>
        <end position="271"/>
    </location>
</feature>
<dbReference type="SUPFAM" id="SSF47203">
    <property type="entry name" value="Acyl-CoA dehydrogenase C-terminal domain-like"/>
    <property type="match status" value="1"/>
</dbReference>
<sequence>MSTSPLETLSPQVLALKTKLEAFVTEHCHPAEKEYEDHLHNRIGADRWTIDAIPPVMNRLKKEAKRQGLWNLFLPHRLPDVDFLPKDLSPTLYLSNREYGILCEIMGRSFLCPEACNCGAPDTGNMEVFLNHGTLEQQKKYLRPLLDGTIRSAFLMTEPDVASSDATNIETSLSKMIVNGKVKYILNGKKWWSTGAMDPRCKVALVLAKMDYSHPSVSKSKSNPSEGSDDAVAAGSHGAHTVVAVPMEKIQMVRALTVFGYDDAPHGHAEIKMDNIELDESCLILGEGKGFEIAQSRLGPGRIHHCMRAVGLAARCYELMLDRSIKRETFGKRLCQHGGCQEMIADSRADLEMARLLTLSCASAIDNVGANGARDQISLIKYAVPELAFRIIDRSVQVHGGAGVCQDFPLARALAGMRTLRIADGPDAVHKRTVARLEVRKAVQMAQSRL</sequence>
<dbReference type="InterPro" id="IPR050741">
    <property type="entry name" value="Acyl-CoA_dehydrogenase"/>
</dbReference>
<dbReference type="InterPro" id="IPR037069">
    <property type="entry name" value="AcylCoA_DH/ox_N_sf"/>
</dbReference>
<dbReference type="InterPro" id="IPR046373">
    <property type="entry name" value="Acyl-CoA_Oxase/DH_mid-dom_sf"/>
</dbReference>
<proteinExistence type="inferred from homology"/>
<evidence type="ECO:0000256" key="1">
    <source>
        <dbReference type="ARBA" id="ARBA00001974"/>
    </source>
</evidence>
<dbReference type="InterPro" id="IPR036250">
    <property type="entry name" value="AcylCo_DH-like_C"/>
</dbReference>
<name>A0A7S3PV62_9STRA</name>
<dbReference type="GO" id="GO:0003995">
    <property type="term" value="F:acyl-CoA dehydrogenase activity"/>
    <property type="evidence" value="ECO:0007669"/>
    <property type="project" value="TreeGrafter"/>
</dbReference>
<keyword evidence="3 6" id="KW-0285">Flavoprotein</keyword>
<evidence type="ECO:0000256" key="3">
    <source>
        <dbReference type="ARBA" id="ARBA00022630"/>
    </source>
</evidence>
<dbReference type="EMBL" id="HBIO01002192">
    <property type="protein sequence ID" value="CAE0456742.1"/>
    <property type="molecule type" value="Transcribed_RNA"/>
</dbReference>
<evidence type="ECO:0000256" key="6">
    <source>
        <dbReference type="RuleBase" id="RU362125"/>
    </source>
</evidence>
<protein>
    <recommendedName>
        <fullName evidence="10">Acyl-CoA dehydrogenase</fullName>
    </recommendedName>
</protein>
<evidence type="ECO:0000259" key="8">
    <source>
        <dbReference type="Pfam" id="PF02770"/>
    </source>
</evidence>
<dbReference type="SUPFAM" id="SSF56645">
    <property type="entry name" value="Acyl-CoA dehydrogenase NM domain-like"/>
    <property type="match status" value="1"/>
</dbReference>
<dbReference type="GO" id="GO:0050660">
    <property type="term" value="F:flavin adenine dinucleotide binding"/>
    <property type="evidence" value="ECO:0007669"/>
    <property type="project" value="InterPro"/>
</dbReference>
<dbReference type="PANTHER" id="PTHR48083:SF13">
    <property type="entry name" value="ACYL-COA DEHYDROGENASE FAMILY MEMBER 11"/>
    <property type="match status" value="1"/>
</dbReference>
<dbReference type="Gene3D" id="1.20.140.10">
    <property type="entry name" value="Butyryl-CoA Dehydrogenase, subunit A, domain 3"/>
    <property type="match status" value="1"/>
</dbReference>
<organism evidence="9">
    <name type="scientific">Chaetoceros debilis</name>
    <dbReference type="NCBI Taxonomy" id="122233"/>
    <lineage>
        <taxon>Eukaryota</taxon>
        <taxon>Sar</taxon>
        <taxon>Stramenopiles</taxon>
        <taxon>Ochrophyta</taxon>
        <taxon>Bacillariophyta</taxon>
        <taxon>Coscinodiscophyceae</taxon>
        <taxon>Chaetocerotophycidae</taxon>
        <taxon>Chaetocerotales</taxon>
        <taxon>Chaetocerotaceae</taxon>
        <taxon>Chaetoceros</taxon>
    </lineage>
</organism>
<keyword evidence="5 6" id="KW-0560">Oxidoreductase</keyword>
<reference evidence="9" key="1">
    <citation type="submission" date="2021-01" db="EMBL/GenBank/DDBJ databases">
        <authorList>
            <person name="Corre E."/>
            <person name="Pelletier E."/>
            <person name="Niang G."/>
            <person name="Scheremetjew M."/>
            <person name="Finn R."/>
            <person name="Kale V."/>
            <person name="Holt S."/>
            <person name="Cochrane G."/>
            <person name="Meng A."/>
            <person name="Brown T."/>
            <person name="Cohen L."/>
        </authorList>
    </citation>
    <scope>NUCLEOTIDE SEQUENCE</scope>
    <source>
        <strain evidence="9">MM31A-1</strain>
    </source>
</reference>
<dbReference type="GO" id="GO:0033539">
    <property type="term" value="P:fatty acid beta-oxidation using acyl-CoA dehydrogenase"/>
    <property type="evidence" value="ECO:0007669"/>
    <property type="project" value="TreeGrafter"/>
</dbReference>
<comment type="similarity">
    <text evidence="2 6">Belongs to the acyl-CoA dehydrogenase family.</text>
</comment>
<comment type="cofactor">
    <cofactor evidence="1 6">
        <name>FAD</name>
        <dbReference type="ChEBI" id="CHEBI:57692"/>
    </cofactor>
</comment>
<keyword evidence="4 6" id="KW-0274">FAD</keyword>
<evidence type="ECO:0000256" key="2">
    <source>
        <dbReference type="ARBA" id="ARBA00009347"/>
    </source>
</evidence>
<dbReference type="Gene3D" id="1.10.540.10">
    <property type="entry name" value="Acyl-CoA dehydrogenase/oxidase, N-terminal domain"/>
    <property type="match status" value="1"/>
</dbReference>
<dbReference type="InterPro" id="IPR009075">
    <property type="entry name" value="AcylCo_DH/oxidase_C"/>
</dbReference>
<dbReference type="Pfam" id="PF02770">
    <property type="entry name" value="Acyl-CoA_dh_M"/>
    <property type="match status" value="1"/>
</dbReference>
<dbReference type="Gene3D" id="2.40.110.10">
    <property type="entry name" value="Butyryl-CoA Dehydrogenase, subunit A, domain 2"/>
    <property type="match status" value="1"/>
</dbReference>
<evidence type="ECO:0008006" key="10">
    <source>
        <dbReference type="Google" id="ProtNLM"/>
    </source>
</evidence>
<dbReference type="InterPro" id="IPR009100">
    <property type="entry name" value="AcylCoA_DH/oxidase_NM_dom_sf"/>
</dbReference>
<dbReference type="AlphaFoldDB" id="A0A7S3PV62"/>
<evidence type="ECO:0000313" key="9">
    <source>
        <dbReference type="EMBL" id="CAE0456742.1"/>
    </source>
</evidence>
<evidence type="ECO:0000256" key="5">
    <source>
        <dbReference type="ARBA" id="ARBA00023002"/>
    </source>
</evidence>
<dbReference type="Pfam" id="PF00441">
    <property type="entry name" value="Acyl-CoA_dh_1"/>
    <property type="match status" value="1"/>
</dbReference>
<dbReference type="PANTHER" id="PTHR48083">
    <property type="entry name" value="MEDIUM-CHAIN SPECIFIC ACYL-COA DEHYDROGENASE, MITOCHONDRIAL-RELATED"/>
    <property type="match status" value="1"/>
</dbReference>
<evidence type="ECO:0000259" key="7">
    <source>
        <dbReference type="Pfam" id="PF00441"/>
    </source>
</evidence>
<dbReference type="InterPro" id="IPR006091">
    <property type="entry name" value="Acyl-CoA_Oxase/DH_mid-dom"/>
</dbReference>
<accession>A0A7S3PV62</accession>
<dbReference type="GO" id="GO:0005737">
    <property type="term" value="C:cytoplasm"/>
    <property type="evidence" value="ECO:0007669"/>
    <property type="project" value="TreeGrafter"/>
</dbReference>
<feature type="domain" description="Acyl-CoA dehydrogenase/oxidase C-terminal" evidence="7">
    <location>
        <begin position="288"/>
        <end position="436"/>
    </location>
</feature>